<dbReference type="Gramene" id="arahy.Tifrunner.gnm2.ann2.Ah19g324200.1">
    <property type="protein sequence ID" value="arahy.Tifrunner.gnm2.ann2.Ah19g324200.1-CDS-1"/>
    <property type="gene ID" value="arahy.Tifrunner.gnm2.ann2.Ah19g324200"/>
</dbReference>
<gene>
    <name evidence="1" type="ORF">DS421_19g657570</name>
</gene>
<reference evidence="1 2" key="1">
    <citation type="submission" date="2020-01" db="EMBL/GenBank/DDBJ databases">
        <title>Genome sequence of Arachis hypogaea, cultivar Shitouqi.</title>
        <authorList>
            <person name="Zhuang W."/>
            <person name="Chen H."/>
            <person name="Varshney R."/>
            <person name="Wang D."/>
            <person name="Ming R."/>
        </authorList>
    </citation>
    <scope>NUCLEOTIDE SEQUENCE [LARGE SCALE GENOMIC DNA]</scope>
    <source>
        <tissue evidence="1">Young leaf</tissue>
    </source>
</reference>
<organism evidence="1 2">
    <name type="scientific">Arachis hypogaea</name>
    <name type="common">Peanut</name>
    <dbReference type="NCBI Taxonomy" id="3818"/>
    <lineage>
        <taxon>Eukaryota</taxon>
        <taxon>Viridiplantae</taxon>
        <taxon>Streptophyta</taxon>
        <taxon>Embryophyta</taxon>
        <taxon>Tracheophyta</taxon>
        <taxon>Spermatophyta</taxon>
        <taxon>Magnoliopsida</taxon>
        <taxon>eudicotyledons</taxon>
        <taxon>Gunneridae</taxon>
        <taxon>Pentapetalae</taxon>
        <taxon>rosids</taxon>
        <taxon>fabids</taxon>
        <taxon>Fabales</taxon>
        <taxon>Fabaceae</taxon>
        <taxon>Papilionoideae</taxon>
        <taxon>50 kb inversion clade</taxon>
        <taxon>dalbergioids sensu lato</taxon>
        <taxon>Dalbergieae</taxon>
        <taxon>Pterocarpus clade</taxon>
        <taxon>Arachis</taxon>
    </lineage>
</organism>
<dbReference type="EMBL" id="CP031001">
    <property type="protein sequence ID" value="QHN77984.1"/>
    <property type="molecule type" value="Genomic_DNA"/>
</dbReference>
<evidence type="ECO:0000313" key="2">
    <source>
        <dbReference type="Proteomes" id="UP000464620"/>
    </source>
</evidence>
<accession>A0A6B9VB85</accession>
<dbReference type="SMR" id="A0A6B9VB85"/>
<dbReference type="Proteomes" id="UP000464620">
    <property type="component" value="Chromosome B09"/>
</dbReference>
<proteinExistence type="predicted"/>
<protein>
    <submittedName>
        <fullName evidence="1">Uncharacterized protein</fullName>
    </submittedName>
</protein>
<name>A0A6B9VB85_ARAHY</name>
<dbReference type="AlphaFoldDB" id="A0A6B9VB85"/>
<sequence>MTAPSAMLRSLPLRFAAVAPLPEESEFGGELTIVLGTLIDTSSVEIGLAQLLDATIATQKMAINSLAKIPYRDESDHGGVDLHLETNVEVLDACNYFVDKIDQIKNYVESLRMVGRLVDSGSSNKHSATKRALELLDSFQSVEKNYNCSSCLLKKQKLCHETEFSEIMCGSQAMALVCCMFLDLGLSFRSKSKSKSKHVLSSSTKHSLQGTSSLWLRLLMELANQGSSDKKMKKMGSGSCFLMNELHQTVIAARELKEHIKGNNSKKEKEIKFAVERLKKSSMKLADGIVIIEGRVKDLYKSLIDVRMASLGILSHVPSNF</sequence>
<evidence type="ECO:0000313" key="1">
    <source>
        <dbReference type="EMBL" id="QHN77984.1"/>
    </source>
</evidence>
<dbReference type="PANTHER" id="PTHR31509">
    <property type="entry name" value="BPS1-LIKE PROTEIN"/>
    <property type="match status" value="1"/>
</dbReference>